<organism evidence="1 2">
    <name type="scientific">Colletotrichum tanaceti</name>
    <dbReference type="NCBI Taxonomy" id="1306861"/>
    <lineage>
        <taxon>Eukaryota</taxon>
        <taxon>Fungi</taxon>
        <taxon>Dikarya</taxon>
        <taxon>Ascomycota</taxon>
        <taxon>Pezizomycotina</taxon>
        <taxon>Sordariomycetes</taxon>
        <taxon>Hypocreomycetidae</taxon>
        <taxon>Glomerellales</taxon>
        <taxon>Glomerellaceae</taxon>
        <taxon>Colletotrichum</taxon>
        <taxon>Colletotrichum destructivum species complex</taxon>
    </lineage>
</organism>
<sequence length="77" mass="8505">MKTLEIQGRRQLEDSASLAPFRFTEDESNIGTPHDRHDGSISCLSRPSIGGPAPWTWDPIRVAHYPGSLSPVVISVY</sequence>
<reference evidence="1 2" key="1">
    <citation type="journal article" date="2019" name="PLoS ONE">
        <title>Comparative genome analysis indicates high evolutionary potential of pathogenicity genes in Colletotrichum tanaceti.</title>
        <authorList>
            <person name="Lelwala R.V."/>
            <person name="Korhonen P.K."/>
            <person name="Young N.D."/>
            <person name="Scott J.B."/>
            <person name="Ades P.A."/>
            <person name="Gasser R.B."/>
            <person name="Taylor P.W.J."/>
        </authorList>
    </citation>
    <scope>NUCLEOTIDE SEQUENCE [LARGE SCALE GENOMIC DNA]</scope>
    <source>
        <strain evidence="1">BRIP57314</strain>
    </source>
</reference>
<comment type="caution">
    <text evidence="1">The sequence shown here is derived from an EMBL/GenBank/DDBJ whole genome shotgun (WGS) entry which is preliminary data.</text>
</comment>
<dbReference type="AlphaFoldDB" id="A0A4U6XQE6"/>
<evidence type="ECO:0000313" key="1">
    <source>
        <dbReference type="EMBL" id="TKW58055.1"/>
    </source>
</evidence>
<proteinExistence type="predicted"/>
<protein>
    <submittedName>
        <fullName evidence="1">Uncharacterized protein</fullName>
    </submittedName>
</protein>
<dbReference type="EMBL" id="PJEX01000031">
    <property type="protein sequence ID" value="TKW58055.1"/>
    <property type="molecule type" value="Genomic_DNA"/>
</dbReference>
<dbReference type="Proteomes" id="UP000310108">
    <property type="component" value="Unassembled WGS sequence"/>
</dbReference>
<evidence type="ECO:0000313" key="2">
    <source>
        <dbReference type="Proteomes" id="UP000310108"/>
    </source>
</evidence>
<name>A0A4U6XQE6_9PEZI</name>
<gene>
    <name evidence="1" type="ORF">CTA1_747</name>
</gene>
<keyword evidence="2" id="KW-1185">Reference proteome</keyword>
<accession>A0A4U6XQE6</accession>